<reference evidence="1" key="1">
    <citation type="submission" date="2021-01" db="EMBL/GenBank/DDBJ databases">
        <title>Chromosome-level genome assembly of a human fungal pathogen reveals clustering of transcriptionally co-regulated genes.</title>
        <authorList>
            <person name="Voorhies M."/>
            <person name="Cohen S."/>
            <person name="Shea T.P."/>
            <person name="Petrus S."/>
            <person name="Munoz J.F."/>
            <person name="Poplawski S."/>
            <person name="Goldman W.E."/>
            <person name="Michael T."/>
            <person name="Cuomo C.A."/>
            <person name="Sil A."/>
            <person name="Beyhan S."/>
        </authorList>
    </citation>
    <scope>NUCLEOTIDE SEQUENCE</scope>
    <source>
        <strain evidence="1">WU24</strain>
    </source>
</reference>
<proteinExistence type="predicted"/>
<sequence>MAGWLIGCLISTRSCFRYHSRAPRGRRTSWSLMLKAVKSQSIFSLYESNWTALARFVILPDCVVQDLAVRAIWHPRHSIYAKCWDLRVQVPSCTQLPSLLKIIHYAFRSQLTLDDIARVLKSLTQATASRESISWTTNHDENSIRAP</sequence>
<dbReference type="EMBL" id="CP069112">
    <property type="protein sequence ID" value="QSS62699.1"/>
    <property type="molecule type" value="Genomic_DNA"/>
</dbReference>
<dbReference type="OrthoDB" id="10546537at2759"/>
<gene>
    <name evidence="1" type="ORF">I7I51_02438</name>
</gene>
<protein>
    <submittedName>
        <fullName evidence="1">Uncharacterized protein</fullName>
    </submittedName>
</protein>
<name>A0A8A1M9T4_AJECA</name>
<dbReference type="AlphaFoldDB" id="A0A8A1M9T4"/>
<dbReference type="VEuPathDB" id="FungiDB:I7I51_02438"/>
<evidence type="ECO:0000313" key="2">
    <source>
        <dbReference type="Proteomes" id="UP000663671"/>
    </source>
</evidence>
<accession>A0A8A1M9T4</accession>
<organism evidence="1 2">
    <name type="scientific">Ajellomyces capsulatus</name>
    <name type="common">Darling's disease fungus</name>
    <name type="synonym">Histoplasma capsulatum</name>
    <dbReference type="NCBI Taxonomy" id="5037"/>
    <lineage>
        <taxon>Eukaryota</taxon>
        <taxon>Fungi</taxon>
        <taxon>Dikarya</taxon>
        <taxon>Ascomycota</taxon>
        <taxon>Pezizomycotina</taxon>
        <taxon>Eurotiomycetes</taxon>
        <taxon>Eurotiomycetidae</taxon>
        <taxon>Onygenales</taxon>
        <taxon>Ajellomycetaceae</taxon>
        <taxon>Histoplasma</taxon>
    </lineage>
</organism>
<dbReference type="Proteomes" id="UP000663671">
    <property type="component" value="Chromosome 7"/>
</dbReference>
<evidence type="ECO:0000313" key="1">
    <source>
        <dbReference type="EMBL" id="QSS62699.1"/>
    </source>
</evidence>